<proteinExistence type="predicted"/>
<gene>
    <name evidence="1" type="ORF">ARMSODRAFT_1022085</name>
</gene>
<dbReference type="Proteomes" id="UP000218334">
    <property type="component" value="Unassembled WGS sequence"/>
</dbReference>
<evidence type="ECO:0008006" key="3">
    <source>
        <dbReference type="Google" id="ProtNLM"/>
    </source>
</evidence>
<sequence>MNSLSLQLSEVEELVLEILEHCDIASLVAASHGNQQFRRLARSVLSTCLVHALKPSIPDFLLLQFFTLLDHTESAIVGSTILKTVTPHCTWETGNLNIVAPLYAFSLWEDFFTMHRFIASIDDTFGHLQNNTHQAGVWYHDESKHTKKIIVVESADDSVFLPILSSPLSSQMNIITSSHLYCLYPTLTADGISVNSFSGLPHSFNTVPVVLSDTRLEVVKNQGLQFYANGERPDKACGVECPKIEWALKGYRNVGIFHWGGYRLMKETTMDPISAYQCSFLWSLGRECCNQFCPRSILNV</sequence>
<organism evidence="1 2">
    <name type="scientific">Armillaria solidipes</name>
    <dbReference type="NCBI Taxonomy" id="1076256"/>
    <lineage>
        <taxon>Eukaryota</taxon>
        <taxon>Fungi</taxon>
        <taxon>Dikarya</taxon>
        <taxon>Basidiomycota</taxon>
        <taxon>Agaricomycotina</taxon>
        <taxon>Agaricomycetes</taxon>
        <taxon>Agaricomycetidae</taxon>
        <taxon>Agaricales</taxon>
        <taxon>Marasmiineae</taxon>
        <taxon>Physalacriaceae</taxon>
        <taxon>Armillaria</taxon>
    </lineage>
</organism>
<evidence type="ECO:0000313" key="2">
    <source>
        <dbReference type="Proteomes" id="UP000218334"/>
    </source>
</evidence>
<evidence type="ECO:0000313" key="1">
    <source>
        <dbReference type="EMBL" id="PBK65636.1"/>
    </source>
</evidence>
<accession>A0A2H3BRC9</accession>
<dbReference type="AlphaFoldDB" id="A0A2H3BRC9"/>
<dbReference type="EMBL" id="KZ293444">
    <property type="protein sequence ID" value="PBK65636.1"/>
    <property type="molecule type" value="Genomic_DNA"/>
</dbReference>
<protein>
    <recommendedName>
        <fullName evidence="3">F-box domain-containing protein</fullName>
    </recommendedName>
</protein>
<reference evidence="2" key="1">
    <citation type="journal article" date="2017" name="Nat. Ecol. Evol.">
        <title>Genome expansion and lineage-specific genetic innovations in the forest pathogenic fungi Armillaria.</title>
        <authorList>
            <person name="Sipos G."/>
            <person name="Prasanna A.N."/>
            <person name="Walter M.C."/>
            <person name="O'Connor E."/>
            <person name="Balint B."/>
            <person name="Krizsan K."/>
            <person name="Kiss B."/>
            <person name="Hess J."/>
            <person name="Varga T."/>
            <person name="Slot J."/>
            <person name="Riley R."/>
            <person name="Boka B."/>
            <person name="Rigling D."/>
            <person name="Barry K."/>
            <person name="Lee J."/>
            <person name="Mihaltcheva S."/>
            <person name="LaButti K."/>
            <person name="Lipzen A."/>
            <person name="Waldron R."/>
            <person name="Moloney N.M."/>
            <person name="Sperisen C."/>
            <person name="Kredics L."/>
            <person name="Vagvoelgyi C."/>
            <person name="Patrignani A."/>
            <person name="Fitzpatrick D."/>
            <person name="Nagy I."/>
            <person name="Doyle S."/>
            <person name="Anderson J.B."/>
            <person name="Grigoriev I.V."/>
            <person name="Gueldener U."/>
            <person name="Muensterkoetter M."/>
            <person name="Nagy L.G."/>
        </authorList>
    </citation>
    <scope>NUCLEOTIDE SEQUENCE [LARGE SCALE GENOMIC DNA]</scope>
    <source>
        <strain evidence="2">28-4</strain>
    </source>
</reference>
<keyword evidence="2" id="KW-1185">Reference proteome</keyword>
<name>A0A2H3BRC9_9AGAR</name>